<keyword evidence="2" id="KW-1185">Reference proteome</keyword>
<sequence length="110" mass="11930">MTDFLKVDIDVLDKTTQSLRGSEQVLTDAMKAMSKDSNADIGTAKLNESADNFQRKWQFGIERISESAGVTADGVAQCSQKYQELDRTVALMLAMAGAQLDPAVSEQAGR</sequence>
<evidence type="ECO:0000313" key="2">
    <source>
        <dbReference type="Proteomes" id="UP001596223"/>
    </source>
</evidence>
<gene>
    <name evidence="1" type="ORF">ACFP3H_23500</name>
</gene>
<comment type="caution">
    <text evidence="1">The sequence shown here is derived from an EMBL/GenBank/DDBJ whole genome shotgun (WGS) entry which is preliminary data.</text>
</comment>
<proteinExistence type="predicted"/>
<reference evidence="2" key="1">
    <citation type="journal article" date="2019" name="Int. J. Syst. Evol. Microbiol.">
        <title>The Global Catalogue of Microorganisms (GCM) 10K type strain sequencing project: providing services to taxonomists for standard genome sequencing and annotation.</title>
        <authorList>
            <consortium name="The Broad Institute Genomics Platform"/>
            <consortium name="The Broad Institute Genome Sequencing Center for Infectious Disease"/>
            <person name="Wu L."/>
            <person name="Ma J."/>
        </authorList>
    </citation>
    <scope>NUCLEOTIDE SEQUENCE [LARGE SCALE GENOMIC DNA]</scope>
    <source>
        <strain evidence="2">CCUG 36956</strain>
    </source>
</reference>
<dbReference type="RefSeq" id="WP_378609212.1">
    <property type="nucleotide sequence ID" value="NZ_JBHSQN010000015.1"/>
</dbReference>
<name>A0ABW1JYK7_9NOCA</name>
<evidence type="ECO:0008006" key="3">
    <source>
        <dbReference type="Google" id="ProtNLM"/>
    </source>
</evidence>
<protein>
    <recommendedName>
        <fullName evidence="3">WXG100 family type VII secretion target</fullName>
    </recommendedName>
</protein>
<organism evidence="1 2">
    <name type="scientific">Nocardia lasii</name>
    <dbReference type="NCBI Taxonomy" id="1616107"/>
    <lineage>
        <taxon>Bacteria</taxon>
        <taxon>Bacillati</taxon>
        <taxon>Actinomycetota</taxon>
        <taxon>Actinomycetes</taxon>
        <taxon>Mycobacteriales</taxon>
        <taxon>Nocardiaceae</taxon>
        <taxon>Nocardia</taxon>
    </lineage>
</organism>
<accession>A0ABW1JYK7</accession>
<dbReference type="Proteomes" id="UP001596223">
    <property type="component" value="Unassembled WGS sequence"/>
</dbReference>
<evidence type="ECO:0000313" key="1">
    <source>
        <dbReference type="EMBL" id="MFC6014032.1"/>
    </source>
</evidence>
<dbReference type="EMBL" id="JBHSQN010000015">
    <property type="protein sequence ID" value="MFC6014032.1"/>
    <property type="molecule type" value="Genomic_DNA"/>
</dbReference>